<reference evidence="3" key="1">
    <citation type="submission" date="2019-03" db="EMBL/GenBank/DDBJ databases">
        <title>Lake Tanganyika Metagenome-Assembled Genomes (MAGs).</title>
        <authorList>
            <person name="Tran P."/>
        </authorList>
    </citation>
    <scope>NUCLEOTIDE SEQUENCE</scope>
    <source>
        <strain evidence="3">K_DeepCast_65m_m2_066</strain>
    </source>
</reference>
<sequence length="391" mass="43080">MAQTAEVVIMGGGIVGASIAYHLRQDGVTGRILVIERDATYARAATPMSMGGVRQQYSVPSNIALARYGLAFYERFDEIMAGAWGTPQAHFHQRGYLVLMHPTTEEALRRRYEVQRQLGVEVQLLSPADIHTMLPHLNIESITGGVYGYRDGYLNPRGALQGFVEQTRELGCTWVQDEVVEFGALGSDGMQVRLRGGETITTPALVIAAGAWTQQLAALAGIELPVVPVRRQACYATLPTLLGYKLPMVLDRVHDVSFRHDTETDNHLQITRTIRDEPAGFHFDWDSAAFATHIAPVVQHYLPDCGTLQLQRGWAGHYAVTPDENPILGPHPVYPRLFMAIGFSGHGLMLAPATGKVLSECIRQGQATTLDIQPYRLERFATGELIVDPQI</sequence>
<organism evidence="3 4">
    <name type="scientific">Tectimicrobiota bacterium</name>
    <dbReference type="NCBI Taxonomy" id="2528274"/>
    <lineage>
        <taxon>Bacteria</taxon>
        <taxon>Pseudomonadati</taxon>
        <taxon>Nitrospinota/Tectimicrobiota group</taxon>
        <taxon>Candidatus Tectimicrobiota</taxon>
    </lineage>
</organism>
<dbReference type="Proteomes" id="UP000712673">
    <property type="component" value="Unassembled WGS sequence"/>
</dbReference>
<comment type="caution">
    <text evidence="3">The sequence shown here is derived from an EMBL/GenBank/DDBJ whole genome shotgun (WGS) entry which is preliminary data.</text>
</comment>
<keyword evidence="1" id="KW-0560">Oxidoreductase</keyword>
<evidence type="ECO:0000313" key="4">
    <source>
        <dbReference type="Proteomes" id="UP000712673"/>
    </source>
</evidence>
<dbReference type="Gene3D" id="3.50.50.60">
    <property type="entry name" value="FAD/NAD(P)-binding domain"/>
    <property type="match status" value="1"/>
</dbReference>
<dbReference type="Gene3D" id="3.30.9.10">
    <property type="entry name" value="D-Amino Acid Oxidase, subunit A, domain 2"/>
    <property type="match status" value="1"/>
</dbReference>
<dbReference type="PANTHER" id="PTHR13847">
    <property type="entry name" value="SARCOSINE DEHYDROGENASE-RELATED"/>
    <property type="match status" value="1"/>
</dbReference>
<dbReference type="InterPro" id="IPR006076">
    <property type="entry name" value="FAD-dep_OxRdtase"/>
</dbReference>
<dbReference type="GO" id="GO:0016491">
    <property type="term" value="F:oxidoreductase activity"/>
    <property type="evidence" value="ECO:0007669"/>
    <property type="project" value="UniProtKB-KW"/>
</dbReference>
<proteinExistence type="predicted"/>
<feature type="domain" description="FAD dependent oxidoreductase" evidence="2">
    <location>
        <begin position="7"/>
        <end position="360"/>
    </location>
</feature>
<name>A0A937W2X8_UNCTE</name>
<dbReference type="GO" id="GO:0005737">
    <property type="term" value="C:cytoplasm"/>
    <property type="evidence" value="ECO:0007669"/>
    <property type="project" value="TreeGrafter"/>
</dbReference>
<dbReference type="PANTHER" id="PTHR13847:SF287">
    <property type="entry name" value="FAD-DEPENDENT OXIDOREDUCTASE DOMAIN-CONTAINING PROTEIN 1"/>
    <property type="match status" value="1"/>
</dbReference>
<accession>A0A937W2X8</accession>
<evidence type="ECO:0000259" key="2">
    <source>
        <dbReference type="Pfam" id="PF01266"/>
    </source>
</evidence>
<evidence type="ECO:0000256" key="1">
    <source>
        <dbReference type="ARBA" id="ARBA00023002"/>
    </source>
</evidence>
<gene>
    <name evidence="3" type="ORF">FJZ47_19215</name>
</gene>
<dbReference type="InterPro" id="IPR036188">
    <property type="entry name" value="FAD/NAD-bd_sf"/>
</dbReference>
<dbReference type="Pfam" id="PF01266">
    <property type="entry name" value="DAO"/>
    <property type="match status" value="1"/>
</dbReference>
<dbReference type="EMBL" id="VGLS01000722">
    <property type="protein sequence ID" value="MBM3225906.1"/>
    <property type="molecule type" value="Genomic_DNA"/>
</dbReference>
<dbReference type="SUPFAM" id="SSF51905">
    <property type="entry name" value="FAD/NAD(P)-binding domain"/>
    <property type="match status" value="1"/>
</dbReference>
<protein>
    <submittedName>
        <fullName evidence="3">FAD-binding oxidoreductase</fullName>
    </submittedName>
</protein>
<evidence type="ECO:0000313" key="3">
    <source>
        <dbReference type="EMBL" id="MBM3225906.1"/>
    </source>
</evidence>
<dbReference type="AlphaFoldDB" id="A0A937W2X8"/>